<protein>
    <submittedName>
        <fullName evidence="1">Uncharacterized protein</fullName>
    </submittedName>
</protein>
<reference evidence="1" key="1">
    <citation type="submission" date="2021-02" db="EMBL/GenBank/DDBJ databases">
        <authorList>
            <person name="Dougan E. K."/>
            <person name="Rhodes N."/>
            <person name="Thang M."/>
            <person name="Chan C."/>
        </authorList>
    </citation>
    <scope>NUCLEOTIDE SEQUENCE</scope>
</reference>
<organism evidence="1 2">
    <name type="scientific">Polarella glacialis</name>
    <name type="common">Dinoflagellate</name>
    <dbReference type="NCBI Taxonomy" id="89957"/>
    <lineage>
        <taxon>Eukaryota</taxon>
        <taxon>Sar</taxon>
        <taxon>Alveolata</taxon>
        <taxon>Dinophyceae</taxon>
        <taxon>Suessiales</taxon>
        <taxon>Suessiaceae</taxon>
        <taxon>Polarella</taxon>
    </lineage>
</organism>
<gene>
    <name evidence="1" type="ORF">PGLA1383_LOCUS26186</name>
</gene>
<sequence>MWVSEDPTAIVPCVGELHTFLVLRSHPGSDAKSSAACVNRLPMRLPSPCQAVIPKCKRLHGSLKRSGAELLRDWARAKHLVREALRQAPAFPAEFEPTAEGICGGDCKSRVIRRHSIPNFFKPLEDHVSTRGQSQLMSLCTLRGQSMTQRSVSAS</sequence>
<dbReference type="Proteomes" id="UP000654075">
    <property type="component" value="Unassembled WGS sequence"/>
</dbReference>
<dbReference type="AlphaFoldDB" id="A0A813F9H9"/>
<name>A0A813F9H9_POLGL</name>
<accession>A0A813F9H9</accession>
<proteinExistence type="predicted"/>
<evidence type="ECO:0000313" key="1">
    <source>
        <dbReference type="EMBL" id="CAE8608316.1"/>
    </source>
</evidence>
<evidence type="ECO:0000313" key="2">
    <source>
        <dbReference type="Proteomes" id="UP000654075"/>
    </source>
</evidence>
<keyword evidence="2" id="KW-1185">Reference proteome</keyword>
<comment type="caution">
    <text evidence="1">The sequence shown here is derived from an EMBL/GenBank/DDBJ whole genome shotgun (WGS) entry which is preliminary data.</text>
</comment>
<dbReference type="EMBL" id="CAJNNV010022759">
    <property type="protein sequence ID" value="CAE8608316.1"/>
    <property type="molecule type" value="Genomic_DNA"/>
</dbReference>